<keyword evidence="3" id="KW-0479">Metal-binding</keyword>
<evidence type="ECO:0000313" key="7">
    <source>
        <dbReference type="EMBL" id="KPJ04015.1"/>
    </source>
</evidence>
<dbReference type="InterPro" id="IPR039702">
    <property type="entry name" value="FPS1-like"/>
</dbReference>
<reference evidence="7 8" key="1">
    <citation type="journal article" date="2015" name="Nat. Commun.">
        <title>Outbred genome sequencing and CRISPR/Cas9 gene editing in butterflies.</title>
        <authorList>
            <person name="Li X."/>
            <person name="Fan D."/>
            <person name="Zhang W."/>
            <person name="Liu G."/>
            <person name="Zhang L."/>
            <person name="Zhao L."/>
            <person name="Fang X."/>
            <person name="Chen L."/>
            <person name="Dong Y."/>
            <person name="Chen Y."/>
            <person name="Ding Y."/>
            <person name="Zhao R."/>
            <person name="Feng M."/>
            <person name="Zhu Y."/>
            <person name="Feng Y."/>
            <person name="Jiang X."/>
            <person name="Zhu D."/>
            <person name="Xiang H."/>
            <person name="Feng X."/>
            <person name="Li S."/>
            <person name="Wang J."/>
            <person name="Zhang G."/>
            <person name="Kronforst M.R."/>
            <person name="Wang W."/>
        </authorList>
    </citation>
    <scope>NUCLEOTIDE SEQUENCE [LARGE SCALE GENOMIC DNA]</scope>
    <source>
        <strain evidence="7">Ya'a_city_454_Px</strain>
        <tissue evidence="7">Whole body</tissue>
    </source>
</reference>
<evidence type="ECO:0000256" key="5">
    <source>
        <dbReference type="ARBA" id="ARBA00033740"/>
    </source>
</evidence>
<dbReference type="Proteomes" id="UP000053268">
    <property type="component" value="Unassembled WGS sequence"/>
</dbReference>
<dbReference type="GO" id="GO:0046872">
    <property type="term" value="F:metal ion binding"/>
    <property type="evidence" value="ECO:0007669"/>
    <property type="project" value="UniProtKB-KW"/>
</dbReference>
<sequence length="327" mass="37961">MQEYDIRHIQFSEYYTVGRYPVQGEFMVMAYEALNKDMKIDDELMHKLQVMVSTTEMVQSYFFIWDDLADNSKERCGKPCWHLLDDTGFIAINDACVMRSFINEIIRQHFSGEMCANILSIYDKVYFVSSVGQYMEVEVSKTRNYENYNIELLAKINALKSAFYSVKSPLLLALALSNKLNKTSYDIVDDMGLDIGVLIQHHNDLIDFYSEKGTISVNKSSTDIQEGKFSWVSVAFLENCNSEQRRIFIENYGSADPEKVKRVIELYDEVDVGKLYLQEQQKCFDAFNTKISKLPKNATPSAEFFESFKNLALFYTQDTKNLMYTKF</sequence>
<dbReference type="Gene3D" id="1.10.600.10">
    <property type="entry name" value="Farnesyl Diphosphate Synthase"/>
    <property type="match status" value="1"/>
</dbReference>
<dbReference type="EMBL" id="KQ459053">
    <property type="protein sequence ID" value="KPJ04015.1"/>
    <property type="molecule type" value="Genomic_DNA"/>
</dbReference>
<comment type="cofactor">
    <cofactor evidence="1">
        <name>Mg(2+)</name>
        <dbReference type="ChEBI" id="CHEBI:18420"/>
    </cofactor>
</comment>
<accession>A0A194QGD2</accession>
<dbReference type="PANTHER" id="PTHR11525">
    <property type="entry name" value="FARNESYL-PYROPHOSPHATE SYNTHETASE"/>
    <property type="match status" value="1"/>
</dbReference>
<keyword evidence="4" id="KW-0460">Magnesium</keyword>
<protein>
    <submittedName>
        <fullName evidence="7">Farnesyl pyrophosphate synthase 1</fullName>
    </submittedName>
</protein>
<comment type="similarity">
    <text evidence="6">Belongs to the FPP/GGPP synthase family.</text>
</comment>
<evidence type="ECO:0000256" key="6">
    <source>
        <dbReference type="RuleBase" id="RU004466"/>
    </source>
</evidence>
<dbReference type="STRING" id="66420.A0A194QGD2"/>
<name>A0A194QGD2_PAPXU</name>
<dbReference type="Pfam" id="PF00348">
    <property type="entry name" value="polyprenyl_synt"/>
    <property type="match status" value="1"/>
</dbReference>
<evidence type="ECO:0000256" key="2">
    <source>
        <dbReference type="ARBA" id="ARBA00022679"/>
    </source>
</evidence>
<gene>
    <name evidence="7" type="ORF">RR46_07774</name>
</gene>
<comment type="pathway">
    <text evidence="5">Pheromone biosynthesis.</text>
</comment>
<dbReference type="GO" id="GO:0045337">
    <property type="term" value="P:farnesyl diphosphate biosynthetic process"/>
    <property type="evidence" value="ECO:0007669"/>
    <property type="project" value="TreeGrafter"/>
</dbReference>
<dbReference type="GO" id="GO:0042811">
    <property type="term" value="P:pheromone biosynthetic process"/>
    <property type="evidence" value="ECO:0007669"/>
    <property type="project" value="UniProtKB-ARBA"/>
</dbReference>
<dbReference type="GO" id="GO:0004337">
    <property type="term" value="F:(2E,6E)-farnesyl diphosphate synthase activity"/>
    <property type="evidence" value="ECO:0007669"/>
    <property type="project" value="TreeGrafter"/>
</dbReference>
<dbReference type="AlphaFoldDB" id="A0A194QGD2"/>
<dbReference type="SUPFAM" id="SSF48576">
    <property type="entry name" value="Terpenoid synthases"/>
    <property type="match status" value="1"/>
</dbReference>
<evidence type="ECO:0000256" key="4">
    <source>
        <dbReference type="ARBA" id="ARBA00022842"/>
    </source>
</evidence>
<dbReference type="InterPro" id="IPR000092">
    <property type="entry name" value="Polyprenyl_synt"/>
</dbReference>
<evidence type="ECO:0000256" key="1">
    <source>
        <dbReference type="ARBA" id="ARBA00001946"/>
    </source>
</evidence>
<dbReference type="InterPro" id="IPR008949">
    <property type="entry name" value="Isoprenoid_synthase_dom_sf"/>
</dbReference>
<evidence type="ECO:0000256" key="3">
    <source>
        <dbReference type="ARBA" id="ARBA00022723"/>
    </source>
</evidence>
<dbReference type="PANTHER" id="PTHR11525:SF0">
    <property type="entry name" value="FARNESYL PYROPHOSPHATE SYNTHASE"/>
    <property type="match status" value="1"/>
</dbReference>
<dbReference type="CDD" id="cd00867">
    <property type="entry name" value="Trans_IPPS"/>
    <property type="match status" value="1"/>
</dbReference>
<dbReference type="GO" id="GO:0005737">
    <property type="term" value="C:cytoplasm"/>
    <property type="evidence" value="ECO:0007669"/>
    <property type="project" value="TreeGrafter"/>
</dbReference>
<keyword evidence="2 6" id="KW-0808">Transferase</keyword>
<organism evidence="7 8">
    <name type="scientific">Papilio xuthus</name>
    <name type="common">Asian swallowtail butterfly</name>
    <dbReference type="NCBI Taxonomy" id="66420"/>
    <lineage>
        <taxon>Eukaryota</taxon>
        <taxon>Metazoa</taxon>
        <taxon>Ecdysozoa</taxon>
        <taxon>Arthropoda</taxon>
        <taxon>Hexapoda</taxon>
        <taxon>Insecta</taxon>
        <taxon>Pterygota</taxon>
        <taxon>Neoptera</taxon>
        <taxon>Endopterygota</taxon>
        <taxon>Lepidoptera</taxon>
        <taxon>Glossata</taxon>
        <taxon>Ditrysia</taxon>
        <taxon>Papilionoidea</taxon>
        <taxon>Papilionidae</taxon>
        <taxon>Papilioninae</taxon>
        <taxon>Papilio</taxon>
    </lineage>
</organism>
<keyword evidence="8" id="KW-1185">Reference proteome</keyword>
<dbReference type="GO" id="GO:0004161">
    <property type="term" value="F:dimethylallyltranstransferase activity"/>
    <property type="evidence" value="ECO:0007669"/>
    <property type="project" value="TreeGrafter"/>
</dbReference>
<evidence type="ECO:0000313" key="8">
    <source>
        <dbReference type="Proteomes" id="UP000053268"/>
    </source>
</evidence>
<proteinExistence type="inferred from homology"/>